<sequence>MLTLAGLLLLPAAVPKVITVDDSGGADHVAIQDAVEAADWGDTILIDSGTYSSFTVSSTALTVAARKGAVVDLIGTVAVLDIGADDQVLLCGLRAQGSGGQPALRVESCDGSIIIDGSLFIAQLAPTSLKPWDPVAGRIRDCAAISLIDTTFFGADSNKAFSDQPAGAGLIAVDAQMHLANTFAQGGRGSNAKPNHAASEGGAGIVLDGGVCHLQGSHLFGGNGGNGLSSAPSCSGADGGDALTSVGAQVFYRATDFYPGNGGNGALEGCGSGPDGNEIAPVGGWIEELPGTGFALDAGPSPAIEGQWLQFKCSAQPFDLVVLAWGSAPDFSTVPGLDGLRLVGEPLKFVSLGLIPPSGSISIGLPAPQLGPGFEAMTLYFQLLSSNPLSPLNVLGENAVIVVLDSDV</sequence>
<name>A0A518BRI7_9BACT</name>
<gene>
    <name evidence="1" type="ORF">Pla133_46960</name>
</gene>
<dbReference type="AlphaFoldDB" id="A0A518BRI7"/>
<organism evidence="1 2">
    <name type="scientific">Engelhardtia mirabilis</name>
    <dbReference type="NCBI Taxonomy" id="2528011"/>
    <lineage>
        <taxon>Bacteria</taxon>
        <taxon>Pseudomonadati</taxon>
        <taxon>Planctomycetota</taxon>
        <taxon>Planctomycetia</taxon>
        <taxon>Planctomycetia incertae sedis</taxon>
        <taxon>Engelhardtia</taxon>
    </lineage>
</organism>
<proteinExistence type="predicted"/>
<accession>A0A518BRI7</accession>
<dbReference type="SUPFAM" id="SSF51126">
    <property type="entry name" value="Pectin lyase-like"/>
    <property type="match status" value="1"/>
</dbReference>
<dbReference type="InterPro" id="IPR011050">
    <property type="entry name" value="Pectin_lyase_fold/virulence"/>
</dbReference>
<dbReference type="Proteomes" id="UP000316921">
    <property type="component" value="Chromosome"/>
</dbReference>
<dbReference type="KEGG" id="pbap:Pla133_46960"/>
<dbReference type="EMBL" id="CP036287">
    <property type="protein sequence ID" value="QDU69576.1"/>
    <property type="molecule type" value="Genomic_DNA"/>
</dbReference>
<keyword evidence="2" id="KW-1185">Reference proteome</keyword>
<evidence type="ECO:0000313" key="1">
    <source>
        <dbReference type="EMBL" id="QDU69576.1"/>
    </source>
</evidence>
<evidence type="ECO:0000313" key="2">
    <source>
        <dbReference type="Proteomes" id="UP000316921"/>
    </source>
</evidence>
<protein>
    <recommendedName>
        <fullName evidence="3">Right handed beta helix domain-containing protein</fullName>
    </recommendedName>
</protein>
<dbReference type="RefSeq" id="WP_145069596.1">
    <property type="nucleotide sequence ID" value="NZ_CP036287.1"/>
</dbReference>
<reference evidence="1 2" key="1">
    <citation type="submission" date="2019-02" db="EMBL/GenBank/DDBJ databases">
        <title>Deep-cultivation of Planctomycetes and their phenomic and genomic characterization uncovers novel biology.</title>
        <authorList>
            <person name="Wiegand S."/>
            <person name="Jogler M."/>
            <person name="Boedeker C."/>
            <person name="Pinto D."/>
            <person name="Vollmers J."/>
            <person name="Rivas-Marin E."/>
            <person name="Kohn T."/>
            <person name="Peeters S.H."/>
            <person name="Heuer A."/>
            <person name="Rast P."/>
            <person name="Oberbeckmann S."/>
            <person name="Bunk B."/>
            <person name="Jeske O."/>
            <person name="Meyerdierks A."/>
            <person name="Storesund J.E."/>
            <person name="Kallscheuer N."/>
            <person name="Luecker S."/>
            <person name="Lage O.M."/>
            <person name="Pohl T."/>
            <person name="Merkel B.J."/>
            <person name="Hornburger P."/>
            <person name="Mueller R.-W."/>
            <person name="Bruemmer F."/>
            <person name="Labrenz M."/>
            <person name="Spormann A.M."/>
            <person name="Op den Camp H."/>
            <person name="Overmann J."/>
            <person name="Amann R."/>
            <person name="Jetten M.S.M."/>
            <person name="Mascher T."/>
            <person name="Medema M.H."/>
            <person name="Devos D.P."/>
            <person name="Kaster A.-K."/>
            <person name="Ovreas L."/>
            <person name="Rohde M."/>
            <person name="Galperin M.Y."/>
            <person name="Jogler C."/>
        </authorList>
    </citation>
    <scope>NUCLEOTIDE SEQUENCE [LARGE SCALE GENOMIC DNA]</scope>
    <source>
        <strain evidence="1 2">Pla133</strain>
    </source>
</reference>
<evidence type="ECO:0008006" key="3">
    <source>
        <dbReference type="Google" id="ProtNLM"/>
    </source>
</evidence>